<organism evidence="2 3">
    <name type="scientific">Hibiscus sabdariffa</name>
    <name type="common">roselle</name>
    <dbReference type="NCBI Taxonomy" id="183260"/>
    <lineage>
        <taxon>Eukaryota</taxon>
        <taxon>Viridiplantae</taxon>
        <taxon>Streptophyta</taxon>
        <taxon>Embryophyta</taxon>
        <taxon>Tracheophyta</taxon>
        <taxon>Spermatophyta</taxon>
        <taxon>Magnoliopsida</taxon>
        <taxon>eudicotyledons</taxon>
        <taxon>Gunneridae</taxon>
        <taxon>Pentapetalae</taxon>
        <taxon>rosids</taxon>
        <taxon>malvids</taxon>
        <taxon>Malvales</taxon>
        <taxon>Malvaceae</taxon>
        <taxon>Malvoideae</taxon>
        <taxon>Hibiscus</taxon>
    </lineage>
</organism>
<dbReference type="Proteomes" id="UP001472677">
    <property type="component" value="Unassembled WGS sequence"/>
</dbReference>
<name>A0ABR2GFM8_9ROSI</name>
<keyword evidence="3" id="KW-1185">Reference proteome</keyword>
<dbReference type="EMBL" id="JBBPBM010000001">
    <property type="protein sequence ID" value="KAK8601698.1"/>
    <property type="molecule type" value="Genomic_DNA"/>
</dbReference>
<proteinExistence type="predicted"/>
<feature type="region of interest" description="Disordered" evidence="1">
    <location>
        <begin position="1"/>
        <end position="45"/>
    </location>
</feature>
<reference evidence="2 3" key="1">
    <citation type="journal article" date="2024" name="G3 (Bethesda)">
        <title>Genome assembly of Hibiscus sabdariffa L. provides insights into metabolisms of medicinal natural products.</title>
        <authorList>
            <person name="Kim T."/>
        </authorList>
    </citation>
    <scope>NUCLEOTIDE SEQUENCE [LARGE SCALE GENOMIC DNA]</scope>
    <source>
        <strain evidence="2">TK-2024</strain>
        <tissue evidence="2">Old leaves</tissue>
    </source>
</reference>
<evidence type="ECO:0000313" key="3">
    <source>
        <dbReference type="Proteomes" id="UP001472677"/>
    </source>
</evidence>
<protein>
    <submittedName>
        <fullName evidence="2">Uncharacterized protein</fullName>
    </submittedName>
</protein>
<feature type="compositionally biased region" description="Polar residues" evidence="1">
    <location>
        <begin position="1"/>
        <end position="35"/>
    </location>
</feature>
<sequence>MHTNPTKSIVNVAAQSSQQTDSTGDVVPYSTSRIQSRMKADQRKSRLMEEKVNHAYGGITIRLHMHQISFSCKIKIVWIFTRSLHSHKDKFLSQMRLTLKARPVMVGIYKVDLES</sequence>
<evidence type="ECO:0000313" key="2">
    <source>
        <dbReference type="EMBL" id="KAK8601698.1"/>
    </source>
</evidence>
<gene>
    <name evidence="2" type="ORF">V6N12_051526</name>
</gene>
<comment type="caution">
    <text evidence="2">The sequence shown here is derived from an EMBL/GenBank/DDBJ whole genome shotgun (WGS) entry which is preliminary data.</text>
</comment>
<evidence type="ECO:0000256" key="1">
    <source>
        <dbReference type="SAM" id="MobiDB-lite"/>
    </source>
</evidence>
<accession>A0ABR2GFM8</accession>